<dbReference type="NCBIfam" id="TIGR00152">
    <property type="entry name" value="dephospho-CoA kinase"/>
    <property type="match status" value="1"/>
</dbReference>
<name>A0A8J6NY55_9GAMM</name>
<comment type="function">
    <text evidence="5">Catalyzes the phosphorylation of the 3'-hydroxyl group of dephosphocoenzyme A to form coenzyme A.</text>
</comment>
<dbReference type="Pfam" id="PF01121">
    <property type="entry name" value="CoaE"/>
    <property type="match status" value="1"/>
</dbReference>
<dbReference type="HAMAP" id="MF_00376">
    <property type="entry name" value="Dephospho_CoA_kinase"/>
    <property type="match status" value="1"/>
</dbReference>
<dbReference type="PANTHER" id="PTHR10695">
    <property type="entry name" value="DEPHOSPHO-COA KINASE-RELATED"/>
    <property type="match status" value="1"/>
</dbReference>
<gene>
    <name evidence="5" type="primary">coaE</name>
    <name evidence="7" type="ORF">H8D24_05765</name>
</gene>
<dbReference type="GO" id="GO:0005524">
    <property type="term" value="F:ATP binding"/>
    <property type="evidence" value="ECO:0007669"/>
    <property type="project" value="UniProtKB-UniRule"/>
</dbReference>
<dbReference type="Proteomes" id="UP000654401">
    <property type="component" value="Unassembled WGS sequence"/>
</dbReference>
<keyword evidence="4 5" id="KW-0173">Coenzyme A biosynthesis</keyword>
<dbReference type="GO" id="GO:0004140">
    <property type="term" value="F:dephospho-CoA kinase activity"/>
    <property type="evidence" value="ECO:0007669"/>
    <property type="project" value="UniProtKB-UniRule"/>
</dbReference>
<comment type="pathway">
    <text evidence="5">Cofactor biosynthesis; coenzyme A biosynthesis; CoA from (R)-pantothenate: step 5/5.</text>
</comment>
<sequence length="204" mass="22639">MTPIIGLTGGIGSGKSTVANLFKKLGASILDADVAARRVVEPGSSGLRDLTEALGEDIVKDDGELDRTRLRQQIFSNPAQREVVEEILHPRIFDMLQKEIAETTAPYIILVVPLLLESDREYPVGRILVVDLPESEQIRRVMARDHMTQPEVEKIIAAQASREERLNRADDVISNIDAASVPEQVERLHESYLQLPKSPDRNVG</sequence>
<keyword evidence="2 5" id="KW-0547">Nucleotide-binding</keyword>
<evidence type="ECO:0000256" key="3">
    <source>
        <dbReference type="ARBA" id="ARBA00022840"/>
    </source>
</evidence>
<dbReference type="UniPathway" id="UPA00241">
    <property type="reaction ID" value="UER00356"/>
</dbReference>
<proteinExistence type="inferred from homology"/>
<dbReference type="EMBL" id="JACNFK010000029">
    <property type="protein sequence ID" value="MBC8519894.1"/>
    <property type="molecule type" value="Genomic_DNA"/>
</dbReference>
<dbReference type="InterPro" id="IPR001977">
    <property type="entry name" value="Depp_CoAkinase"/>
</dbReference>
<comment type="subcellular location">
    <subcellularLocation>
        <location evidence="5">Cytoplasm</location>
    </subcellularLocation>
</comment>
<dbReference type="SUPFAM" id="SSF52540">
    <property type="entry name" value="P-loop containing nucleoside triphosphate hydrolases"/>
    <property type="match status" value="1"/>
</dbReference>
<evidence type="ECO:0000256" key="5">
    <source>
        <dbReference type="HAMAP-Rule" id="MF_00376"/>
    </source>
</evidence>
<evidence type="ECO:0000256" key="6">
    <source>
        <dbReference type="NCBIfam" id="TIGR00152"/>
    </source>
</evidence>
<evidence type="ECO:0000256" key="4">
    <source>
        <dbReference type="ARBA" id="ARBA00022993"/>
    </source>
</evidence>
<keyword evidence="5 7" id="KW-0808">Transferase</keyword>
<evidence type="ECO:0000256" key="1">
    <source>
        <dbReference type="ARBA" id="ARBA00009018"/>
    </source>
</evidence>
<reference evidence="7 8" key="1">
    <citation type="submission" date="2020-08" db="EMBL/GenBank/DDBJ databases">
        <title>Bridging the membrane lipid divide: bacteria of the FCB group superphylum have the potential to synthesize archaeal ether lipids.</title>
        <authorList>
            <person name="Villanueva L."/>
            <person name="Von Meijenfeldt F.A.B."/>
            <person name="Westbye A.B."/>
            <person name="Yadav S."/>
            <person name="Hopmans E.C."/>
            <person name="Dutilh B.E."/>
            <person name="Sinninghe Damste J.S."/>
        </authorList>
    </citation>
    <scope>NUCLEOTIDE SEQUENCE [LARGE SCALE GENOMIC DNA]</scope>
    <source>
        <strain evidence="7">NIOZ-UU100</strain>
    </source>
</reference>
<keyword evidence="5 7" id="KW-0418">Kinase</keyword>
<dbReference type="EC" id="2.7.1.24" evidence="5 6"/>
<protein>
    <recommendedName>
        <fullName evidence="5 6">Dephospho-CoA kinase</fullName>
        <ecNumber evidence="5 6">2.7.1.24</ecNumber>
    </recommendedName>
    <alternativeName>
        <fullName evidence="5">Dephosphocoenzyme A kinase</fullName>
    </alternativeName>
</protein>
<dbReference type="PROSITE" id="PS51219">
    <property type="entry name" value="DPCK"/>
    <property type="match status" value="1"/>
</dbReference>
<accession>A0A8J6NY55</accession>
<comment type="catalytic activity">
    <reaction evidence="5">
        <text>3'-dephospho-CoA + ATP = ADP + CoA + H(+)</text>
        <dbReference type="Rhea" id="RHEA:18245"/>
        <dbReference type="ChEBI" id="CHEBI:15378"/>
        <dbReference type="ChEBI" id="CHEBI:30616"/>
        <dbReference type="ChEBI" id="CHEBI:57287"/>
        <dbReference type="ChEBI" id="CHEBI:57328"/>
        <dbReference type="ChEBI" id="CHEBI:456216"/>
        <dbReference type="EC" id="2.7.1.24"/>
    </reaction>
</comment>
<keyword evidence="3 5" id="KW-0067">ATP-binding</keyword>
<dbReference type="CDD" id="cd02022">
    <property type="entry name" value="DPCK"/>
    <property type="match status" value="1"/>
</dbReference>
<dbReference type="Gene3D" id="3.40.50.300">
    <property type="entry name" value="P-loop containing nucleotide triphosphate hydrolases"/>
    <property type="match status" value="1"/>
</dbReference>
<feature type="binding site" evidence="5">
    <location>
        <begin position="12"/>
        <end position="17"/>
    </location>
    <ligand>
        <name>ATP</name>
        <dbReference type="ChEBI" id="CHEBI:30616"/>
    </ligand>
</feature>
<evidence type="ECO:0000313" key="8">
    <source>
        <dbReference type="Proteomes" id="UP000654401"/>
    </source>
</evidence>
<keyword evidence="5" id="KW-0963">Cytoplasm</keyword>
<dbReference type="InterPro" id="IPR027417">
    <property type="entry name" value="P-loop_NTPase"/>
</dbReference>
<evidence type="ECO:0000256" key="2">
    <source>
        <dbReference type="ARBA" id="ARBA00022741"/>
    </source>
</evidence>
<dbReference type="PANTHER" id="PTHR10695:SF46">
    <property type="entry name" value="BIFUNCTIONAL COENZYME A SYNTHASE-RELATED"/>
    <property type="match status" value="1"/>
</dbReference>
<organism evidence="7 8">
    <name type="scientific">Candidatus Thiopontia autotrophica</name>
    <dbReference type="NCBI Taxonomy" id="2841688"/>
    <lineage>
        <taxon>Bacteria</taxon>
        <taxon>Pseudomonadati</taxon>
        <taxon>Pseudomonadota</taxon>
        <taxon>Gammaproteobacteria</taxon>
        <taxon>Candidatus Thiopontia</taxon>
    </lineage>
</organism>
<dbReference type="AlphaFoldDB" id="A0A8J6NY55"/>
<comment type="similarity">
    <text evidence="1 5">Belongs to the CoaE family.</text>
</comment>
<dbReference type="GO" id="GO:0015937">
    <property type="term" value="P:coenzyme A biosynthetic process"/>
    <property type="evidence" value="ECO:0007669"/>
    <property type="project" value="UniProtKB-UniRule"/>
</dbReference>
<evidence type="ECO:0000313" key="7">
    <source>
        <dbReference type="EMBL" id="MBC8519894.1"/>
    </source>
</evidence>
<comment type="caution">
    <text evidence="7">The sequence shown here is derived from an EMBL/GenBank/DDBJ whole genome shotgun (WGS) entry which is preliminary data.</text>
</comment>
<dbReference type="GO" id="GO:0005737">
    <property type="term" value="C:cytoplasm"/>
    <property type="evidence" value="ECO:0007669"/>
    <property type="project" value="UniProtKB-SubCell"/>
</dbReference>